<name>A0A679FUF7_9BACL</name>
<dbReference type="Proteomes" id="UP000501421">
    <property type="component" value="Chromosome"/>
</dbReference>
<dbReference type="EMBL" id="AP022557">
    <property type="protein sequence ID" value="BBW98305.1"/>
    <property type="molecule type" value="Genomic_DNA"/>
</dbReference>
<evidence type="ECO:0000313" key="2">
    <source>
        <dbReference type="Proteomes" id="UP000501421"/>
    </source>
</evidence>
<sequence>MQKRLIPLVSQLEKPCRTSFLFGMKMPSIGVRQRFFTVLLVVGDKEAPVFWDTATEAAFFFVS</sequence>
<evidence type="ECO:0000313" key="1">
    <source>
        <dbReference type="EMBL" id="BBW98305.1"/>
    </source>
</evidence>
<organism evidence="1 2">
    <name type="scientific">Geobacillus subterraneus</name>
    <dbReference type="NCBI Taxonomy" id="129338"/>
    <lineage>
        <taxon>Bacteria</taxon>
        <taxon>Bacillati</taxon>
        <taxon>Bacillota</taxon>
        <taxon>Bacilli</taxon>
        <taxon>Bacillales</taxon>
        <taxon>Anoxybacillaceae</taxon>
        <taxon>Geobacillus</taxon>
    </lineage>
</organism>
<proteinExistence type="predicted"/>
<gene>
    <name evidence="1" type="ORF">GsuE55_31380</name>
</gene>
<dbReference type="AlphaFoldDB" id="A0A679FUF7"/>
<protein>
    <submittedName>
        <fullName evidence="1">Uncharacterized protein</fullName>
    </submittedName>
</protein>
<keyword evidence="2" id="KW-1185">Reference proteome</keyword>
<accession>A0A679FUF7</accession>
<dbReference type="RefSeq" id="WP_033842594.1">
    <property type="nucleotide sequence ID" value="NZ_AP022557.1"/>
</dbReference>
<reference evidence="2" key="1">
    <citation type="journal article" date="2020" name="Microbiol. Resour. Announc.">
        <title>Complete Genome Sequence of Geobacillus sp. Strain E55-1, Isolated from Mine Geyser in Japan.</title>
        <authorList>
            <person name="Miyazaki K."/>
            <person name="Hase E."/>
            <person name="Tokito N."/>
        </authorList>
    </citation>
    <scope>NUCLEOTIDE SEQUENCE [LARGE SCALE GENOMIC DNA]</scope>
    <source>
        <strain evidence="2">E55-1</strain>
    </source>
</reference>